<dbReference type="Proteomes" id="UP000826462">
    <property type="component" value="Chromosome 2"/>
</dbReference>
<organism evidence="1 2">
    <name type="scientific">Paraburkholderia edwinii</name>
    <dbReference type="NCBI Taxonomy" id="2861782"/>
    <lineage>
        <taxon>Bacteria</taxon>
        <taxon>Pseudomonadati</taxon>
        <taxon>Pseudomonadota</taxon>
        <taxon>Betaproteobacteria</taxon>
        <taxon>Burkholderiales</taxon>
        <taxon>Burkholderiaceae</taxon>
        <taxon>Paraburkholderia</taxon>
    </lineage>
</organism>
<gene>
    <name evidence="1" type="ORF">KZJ38_33375</name>
</gene>
<reference evidence="1 2" key="1">
    <citation type="submission" date="2021-07" db="EMBL/GenBank/DDBJ databases">
        <title>Paraburkholderia edwinii protects Aspergillus sp. from phenazines by acting as a toxin sponge.</title>
        <authorList>
            <person name="Dahlstrom K.M."/>
            <person name="Newman D.K."/>
        </authorList>
    </citation>
    <scope>NUCLEOTIDE SEQUENCE [LARGE SCALE GENOMIC DNA]</scope>
    <source>
        <strain evidence="1 2">Pe01</strain>
    </source>
</reference>
<protein>
    <recommendedName>
        <fullName evidence="3">YD repeat-containing protein</fullName>
    </recommendedName>
</protein>
<dbReference type="RefSeq" id="WP_219801287.1">
    <property type="nucleotide sequence ID" value="NZ_CP080096.1"/>
</dbReference>
<evidence type="ECO:0008006" key="3">
    <source>
        <dbReference type="Google" id="ProtNLM"/>
    </source>
</evidence>
<accession>A0ABX8UYB6</accession>
<dbReference type="EMBL" id="CP080096">
    <property type="protein sequence ID" value="QYD71858.1"/>
    <property type="molecule type" value="Genomic_DNA"/>
</dbReference>
<proteinExistence type="predicted"/>
<name>A0ABX8UYB6_9BURK</name>
<evidence type="ECO:0000313" key="1">
    <source>
        <dbReference type="EMBL" id="QYD71858.1"/>
    </source>
</evidence>
<keyword evidence="2" id="KW-1185">Reference proteome</keyword>
<dbReference type="Gene3D" id="3.90.930.1">
    <property type="match status" value="4"/>
</dbReference>
<evidence type="ECO:0000313" key="2">
    <source>
        <dbReference type="Proteomes" id="UP000826462"/>
    </source>
</evidence>
<sequence>MTVNLTSKAIEKLTEAFTLNPSTYNAIIDAAKKSAFLAGELNQFFSSGDWKILIGSANSGIFTNPSDQVISIDPSWNESPDAFATTLAHELGHALLTGGTGGKLATNPDQAIANGQTNEGVAMLSEYIVAIQLGLKGGTAGHMHSDDSNSTLTQQLNQLALSMGIDVNNALFGSAAAQMLANPGSATVSLAGQYYANLHPSIAQNITYSEYWSDWWIVSHCGMDPNTVDWTKIQSPTITYKTTTINGQQVCSIESKAIPLVNGTWLMVGGDVSLNGFVTSTLFGSNGQITEQAKFDYSGFKLQDTFYGLNGKATQQFNFNVDNSYTKYDFSADGSQTASLYGVNGLLTEYAKFNTSGFKTLDSFYTNGKETQRYTFNLDKSYTKYDFSADGSQTASLYGTNGQLTEYAKFNASGFKTLDSFYTNGRETQQYKFNLDNSYTKYDFGADGSQTASLYGTNGQLTEYAKFNASGFKTLDSFYTNGRETQQYKFNLDHSYTKYDFSADGSQTASLYGTNGQLTEYAKFNASGFKTLDSFYTNGRETQQYKFNLDNSYTKYDFSVDGSQTASLYGTNGQLTEYAKFNTSGFKTLDSFYTNGKETQRYTFNLDHSYTKYDFNSDGTQAATLVDAQNKVTEYATFNVNGTKTQDIFFGMDGKSTKQLDFKLDGSYTSHVFNSDGSQIAALFGANGQMTEYAAFNASGYKTQDIYFGTDGKTTKQFDFNLDGSYAAHAFNSTQELIGVFGSNNIIQDYYQYTGRTLTEHDFFDSLGRQIEADRYNSLGLTGFTKFSYNNDGSYWSTTYDKTGHATAQSKYAGDGLLLQNTNIYDSKHCGGYFMNAQLIAGFQI</sequence>